<organism evidence="2 3">
    <name type="scientific">Kockovaella imperatae</name>
    <dbReference type="NCBI Taxonomy" id="4999"/>
    <lineage>
        <taxon>Eukaryota</taxon>
        <taxon>Fungi</taxon>
        <taxon>Dikarya</taxon>
        <taxon>Basidiomycota</taxon>
        <taxon>Agaricomycotina</taxon>
        <taxon>Tremellomycetes</taxon>
        <taxon>Tremellales</taxon>
        <taxon>Cuniculitremaceae</taxon>
        <taxon>Kockovaella</taxon>
    </lineage>
</organism>
<dbReference type="GeneID" id="33557070"/>
<dbReference type="AlphaFoldDB" id="A0A1Y1UJP1"/>
<comment type="caution">
    <text evidence="2">The sequence shown here is derived from an EMBL/GenBank/DDBJ whole genome shotgun (WGS) entry which is preliminary data.</text>
</comment>
<dbReference type="InParanoid" id="A0A1Y1UJP1"/>
<accession>A0A1Y1UJP1</accession>
<proteinExistence type="predicted"/>
<feature type="region of interest" description="Disordered" evidence="1">
    <location>
        <begin position="81"/>
        <end position="109"/>
    </location>
</feature>
<sequence>MRTPYPRVRHIEGYSDEAFNACLKVLTAAFADHPFMLMKNGHDPELLRLDLSIPIASGLQKKLVYVTGHNDHDISAVIIISPPAPPKPSDTTVKTSPQLNSDNEPDYAEKNREEYKAKLPAYIKEYMETVKAEDYKEFVKTIGEELWLGGYRIGVIGTYPSAQGQGYGSALMREIMNMAAEKKSWIALASWTHDTTL</sequence>
<protein>
    <recommendedName>
        <fullName evidence="4">N-acetyltransferase domain-containing protein</fullName>
    </recommendedName>
</protein>
<evidence type="ECO:0000256" key="1">
    <source>
        <dbReference type="SAM" id="MobiDB-lite"/>
    </source>
</evidence>
<keyword evidence="3" id="KW-1185">Reference proteome</keyword>
<name>A0A1Y1UJP1_9TREE</name>
<dbReference type="RefSeq" id="XP_021872202.1">
    <property type="nucleotide sequence ID" value="XM_022015262.1"/>
</dbReference>
<dbReference type="EMBL" id="NBSH01000004">
    <property type="protein sequence ID" value="ORX38280.1"/>
    <property type="molecule type" value="Genomic_DNA"/>
</dbReference>
<dbReference type="Gene3D" id="3.40.630.30">
    <property type="match status" value="1"/>
</dbReference>
<evidence type="ECO:0000313" key="2">
    <source>
        <dbReference type="EMBL" id="ORX38280.1"/>
    </source>
</evidence>
<feature type="compositionally biased region" description="Polar residues" evidence="1">
    <location>
        <begin position="90"/>
        <end position="102"/>
    </location>
</feature>
<evidence type="ECO:0008006" key="4">
    <source>
        <dbReference type="Google" id="ProtNLM"/>
    </source>
</evidence>
<dbReference type="CDD" id="cd04301">
    <property type="entry name" value="NAT_SF"/>
    <property type="match status" value="1"/>
</dbReference>
<dbReference type="InterPro" id="IPR016181">
    <property type="entry name" value="Acyl_CoA_acyltransferase"/>
</dbReference>
<reference evidence="2 3" key="1">
    <citation type="submission" date="2017-03" db="EMBL/GenBank/DDBJ databases">
        <title>Widespread Adenine N6-methylation of Active Genes in Fungi.</title>
        <authorList>
            <consortium name="DOE Joint Genome Institute"/>
            <person name="Mondo S.J."/>
            <person name="Dannebaum R.O."/>
            <person name="Kuo R.C."/>
            <person name="Louie K.B."/>
            <person name="Bewick A.J."/>
            <person name="Labutti K."/>
            <person name="Haridas S."/>
            <person name="Kuo A."/>
            <person name="Salamov A."/>
            <person name="Ahrendt S.R."/>
            <person name="Lau R."/>
            <person name="Bowen B.P."/>
            <person name="Lipzen A."/>
            <person name="Sullivan W."/>
            <person name="Andreopoulos W.B."/>
            <person name="Clum A."/>
            <person name="Lindquist E."/>
            <person name="Daum C."/>
            <person name="Northen T.R."/>
            <person name="Ramamoorthy G."/>
            <person name="Schmitz R.J."/>
            <person name="Gryganskyi A."/>
            <person name="Culley D."/>
            <person name="Magnuson J."/>
            <person name="James T.Y."/>
            <person name="O'Malley M.A."/>
            <person name="Stajich J.E."/>
            <person name="Spatafora J.W."/>
            <person name="Visel A."/>
            <person name="Grigoriev I.V."/>
        </authorList>
    </citation>
    <scope>NUCLEOTIDE SEQUENCE [LARGE SCALE GENOMIC DNA]</scope>
    <source>
        <strain evidence="2 3">NRRL Y-17943</strain>
    </source>
</reference>
<evidence type="ECO:0000313" key="3">
    <source>
        <dbReference type="Proteomes" id="UP000193218"/>
    </source>
</evidence>
<dbReference type="OrthoDB" id="61113at2759"/>
<gene>
    <name evidence="2" type="ORF">BD324DRAFT_620243</name>
</gene>
<dbReference type="SUPFAM" id="SSF55729">
    <property type="entry name" value="Acyl-CoA N-acyltransferases (Nat)"/>
    <property type="match status" value="1"/>
</dbReference>
<dbReference type="Proteomes" id="UP000193218">
    <property type="component" value="Unassembled WGS sequence"/>
</dbReference>